<protein>
    <recommendedName>
        <fullName evidence="8">Cytochrome P450 oxidoreductase</fullName>
    </recommendedName>
</protein>
<dbReference type="PRINTS" id="PR00463">
    <property type="entry name" value="EP450I"/>
</dbReference>
<dbReference type="InterPro" id="IPR001128">
    <property type="entry name" value="Cyt_P450"/>
</dbReference>
<reference evidence="6 7" key="1">
    <citation type="submission" date="2015-01" db="EMBL/GenBank/DDBJ databases">
        <title>The Genome Sequence of Exophiala oligosperma CBS72588.</title>
        <authorList>
            <consortium name="The Broad Institute Genomics Platform"/>
            <person name="Cuomo C."/>
            <person name="de Hoog S."/>
            <person name="Gorbushina A."/>
            <person name="Stielow B."/>
            <person name="Teixiera M."/>
            <person name="Abouelleil A."/>
            <person name="Chapman S.B."/>
            <person name="Priest M."/>
            <person name="Young S.K."/>
            <person name="Wortman J."/>
            <person name="Nusbaum C."/>
            <person name="Birren B."/>
        </authorList>
    </citation>
    <scope>NUCLEOTIDE SEQUENCE [LARGE SCALE GENOMIC DNA]</scope>
    <source>
        <strain evidence="6 7">CBS 72588</strain>
    </source>
</reference>
<comment type="cofactor">
    <cofactor evidence="1 5">
        <name>heme</name>
        <dbReference type="ChEBI" id="CHEBI:30413"/>
    </cofactor>
</comment>
<dbReference type="GeneID" id="27362873"/>
<dbReference type="EMBL" id="KN847346">
    <property type="protein sequence ID" value="KIW37180.1"/>
    <property type="molecule type" value="Genomic_DNA"/>
</dbReference>
<dbReference type="RefSeq" id="XP_016257396.1">
    <property type="nucleotide sequence ID" value="XM_016412382.1"/>
</dbReference>
<evidence type="ECO:0000313" key="7">
    <source>
        <dbReference type="Proteomes" id="UP000053342"/>
    </source>
</evidence>
<keyword evidence="4 5" id="KW-0408">Iron</keyword>
<dbReference type="Gene3D" id="1.10.630.10">
    <property type="entry name" value="Cytochrome P450"/>
    <property type="match status" value="1"/>
</dbReference>
<name>A0A0D2D4B7_9EURO</name>
<dbReference type="GO" id="GO:0005506">
    <property type="term" value="F:iron ion binding"/>
    <property type="evidence" value="ECO:0007669"/>
    <property type="project" value="InterPro"/>
</dbReference>
<proteinExistence type="inferred from homology"/>
<keyword evidence="3 5" id="KW-0479">Metal-binding</keyword>
<dbReference type="VEuPathDB" id="FungiDB:PV06_10799"/>
<dbReference type="GO" id="GO:0004497">
    <property type="term" value="F:monooxygenase activity"/>
    <property type="evidence" value="ECO:0007669"/>
    <property type="project" value="InterPro"/>
</dbReference>
<dbReference type="InterPro" id="IPR036396">
    <property type="entry name" value="Cyt_P450_sf"/>
</dbReference>
<organism evidence="6 7">
    <name type="scientific">Exophiala oligosperma</name>
    <dbReference type="NCBI Taxonomy" id="215243"/>
    <lineage>
        <taxon>Eukaryota</taxon>
        <taxon>Fungi</taxon>
        <taxon>Dikarya</taxon>
        <taxon>Ascomycota</taxon>
        <taxon>Pezizomycotina</taxon>
        <taxon>Eurotiomycetes</taxon>
        <taxon>Chaetothyriomycetidae</taxon>
        <taxon>Chaetothyriales</taxon>
        <taxon>Herpotrichiellaceae</taxon>
        <taxon>Exophiala</taxon>
    </lineage>
</organism>
<gene>
    <name evidence="6" type="ORF">PV06_10799</name>
</gene>
<dbReference type="SUPFAM" id="SSF48264">
    <property type="entry name" value="Cytochrome P450"/>
    <property type="match status" value="1"/>
</dbReference>
<dbReference type="HOGENOM" id="CLU_001570_14_0_1"/>
<evidence type="ECO:0000256" key="5">
    <source>
        <dbReference type="PIRSR" id="PIRSR602401-1"/>
    </source>
</evidence>
<evidence type="ECO:0000256" key="2">
    <source>
        <dbReference type="ARBA" id="ARBA00010617"/>
    </source>
</evidence>
<keyword evidence="7" id="KW-1185">Reference proteome</keyword>
<evidence type="ECO:0000256" key="3">
    <source>
        <dbReference type="ARBA" id="ARBA00022723"/>
    </source>
</evidence>
<dbReference type="OrthoDB" id="3934656at2759"/>
<dbReference type="AlphaFoldDB" id="A0A0D2D4B7"/>
<evidence type="ECO:0000256" key="4">
    <source>
        <dbReference type="ARBA" id="ARBA00023004"/>
    </source>
</evidence>
<dbReference type="Proteomes" id="UP000053342">
    <property type="component" value="Unassembled WGS sequence"/>
</dbReference>
<evidence type="ECO:0000256" key="1">
    <source>
        <dbReference type="ARBA" id="ARBA00001971"/>
    </source>
</evidence>
<dbReference type="Pfam" id="PF00067">
    <property type="entry name" value="p450"/>
    <property type="match status" value="1"/>
</dbReference>
<dbReference type="PANTHER" id="PTHR24305:SF232">
    <property type="entry name" value="P450, PUTATIVE (EUROFUNG)-RELATED"/>
    <property type="match status" value="1"/>
</dbReference>
<dbReference type="InterPro" id="IPR050121">
    <property type="entry name" value="Cytochrome_P450_monoxygenase"/>
</dbReference>
<sequence length="509" mass="57325">MAHSTAAVLILGLVCSTLLMSIRTAYRKHLRSIPGPCLARFTGVYRLSLVWKGDAPEQYRNVHAKHGKIVRVGPNHVSVSDPSEIQTIYGIGSKFLKTEFYTLMGPFYKGDVMHTTFSTRDPAYHRNLRSQVAAVYSMSNVRKLECYADECSAIFIDAMKARCADPIDIAPWLQWYAFDVIGGLTFQRRFGFMEKAGDIDNMIGGLDVAQSYAQFVGQFPKLHDYLFGSRVLMGTLKRVFPNLPDPLDRFMAIAEEEIVRYNTTVHQDGSRGDILAQLQATKDGQVPFRDIVNHITNNLIAGSDTTAISLRACIYYLLKTPHAYHALQGEIDAAFASGRLSEFVTYEESTKLPYLQATIKEAMRLHPGVGFPLERHVPPEGAVLCGKYLPGGTNVSMTAPVVHHDRTIFGDDAESFRPERWLETDEVRLKQMDRCSLAFGHGARSCSGKNISLMEMGKFIPVLLRNFELEWASEKPEWTTYCAWFWKQSDMLVRLKLRRQGDTKGLPES</sequence>
<comment type="similarity">
    <text evidence="2">Belongs to the cytochrome P450 family.</text>
</comment>
<feature type="binding site" description="axial binding residue" evidence="5">
    <location>
        <position position="446"/>
    </location>
    <ligand>
        <name>heme</name>
        <dbReference type="ChEBI" id="CHEBI:30413"/>
    </ligand>
    <ligandPart>
        <name>Fe</name>
        <dbReference type="ChEBI" id="CHEBI:18248"/>
    </ligandPart>
</feature>
<keyword evidence="5" id="KW-0349">Heme</keyword>
<dbReference type="PANTHER" id="PTHR24305">
    <property type="entry name" value="CYTOCHROME P450"/>
    <property type="match status" value="1"/>
</dbReference>
<dbReference type="InterPro" id="IPR002401">
    <property type="entry name" value="Cyt_P450_E_grp-I"/>
</dbReference>
<dbReference type="STRING" id="215243.A0A0D2D4B7"/>
<dbReference type="GO" id="GO:0016705">
    <property type="term" value="F:oxidoreductase activity, acting on paired donors, with incorporation or reduction of molecular oxygen"/>
    <property type="evidence" value="ECO:0007669"/>
    <property type="project" value="InterPro"/>
</dbReference>
<evidence type="ECO:0000313" key="6">
    <source>
        <dbReference type="EMBL" id="KIW37180.1"/>
    </source>
</evidence>
<evidence type="ECO:0008006" key="8">
    <source>
        <dbReference type="Google" id="ProtNLM"/>
    </source>
</evidence>
<dbReference type="GO" id="GO:0020037">
    <property type="term" value="F:heme binding"/>
    <property type="evidence" value="ECO:0007669"/>
    <property type="project" value="InterPro"/>
</dbReference>
<dbReference type="CDD" id="cd11060">
    <property type="entry name" value="CYP57A1-like"/>
    <property type="match status" value="1"/>
</dbReference>
<dbReference type="PRINTS" id="PR00385">
    <property type="entry name" value="P450"/>
</dbReference>
<accession>A0A0D2D4B7</accession>